<dbReference type="Gene3D" id="1.20.120.80">
    <property type="entry name" value="Cytochrome c oxidase, subunit III, four-helix bundle"/>
    <property type="match status" value="1"/>
</dbReference>
<dbReference type="CDD" id="cd01665">
    <property type="entry name" value="Cyt_c_Oxidase_III"/>
    <property type="match status" value="1"/>
</dbReference>
<reference evidence="11" key="1">
    <citation type="journal article" date="2018" name="Mol. Phylogenet. Evol.">
        <title>Mitochondrial phylogenomics of the Hymenoptera.</title>
        <authorList>
            <person name="Tang P."/>
            <person name="Zhu J.C."/>
            <person name="Zheng B.Y."/>
            <person name="Wei S.J."/>
            <person name="Sharkey M."/>
            <person name="Chen X.X."/>
            <person name="Vogler A.P."/>
        </authorList>
    </citation>
    <scope>NUCLEOTIDE SEQUENCE</scope>
</reference>
<comment type="function">
    <text evidence="8">Component of the cytochrome c oxidase, the last enzyme in the mitochondrial electron transport chain which drives oxidative phosphorylation. The respiratory chain contains 3 multisubunit complexes succinate dehydrogenase (complex II, CII), ubiquinol-cytochrome c oxidoreductase (cytochrome b-c1 complex, complex III, CIII) and cytochrome c oxidase (complex IV, CIV), that cooperate to transfer electrons derived from NADH and succinate to molecular oxygen, creating an electrochemical gradient over the inner membrane that drives transmembrane transport and the ATP synthase. Cytochrome c oxidase is the component of the respiratory chain that catalyzes the reduction of oxygen to water. Electrons originating from reduced cytochrome c in the intermembrane space (IMS) are transferred via the dinuclear copper A center (CU(A)) of subunit 2 and heme A of subunit 1 to the active site in subunit 1, a binuclear center (BNC) formed by heme A3 and copper B (CU(B)). The BNC reduces molecular oxygen to 2 water molecules using 4 electrons from cytochrome c in the IMS and 4 protons from the mitochondrial matrix.</text>
</comment>
<keyword evidence="5" id="KW-1278">Translocase</keyword>
<feature type="transmembrane region" description="Helical" evidence="9">
    <location>
        <begin position="198"/>
        <end position="219"/>
    </location>
</feature>
<evidence type="ECO:0000256" key="8">
    <source>
        <dbReference type="RuleBase" id="RU003375"/>
    </source>
</evidence>
<dbReference type="Gene3D" id="1.10.287.70">
    <property type="match status" value="1"/>
</dbReference>
<evidence type="ECO:0000256" key="1">
    <source>
        <dbReference type="ARBA" id="ARBA00004141"/>
    </source>
</evidence>
<dbReference type="AlphaFoldDB" id="A0A3S8V177"/>
<evidence type="ECO:0000256" key="6">
    <source>
        <dbReference type="ARBA" id="ARBA00022989"/>
    </source>
</evidence>
<keyword evidence="4 8" id="KW-0812">Transmembrane</keyword>
<keyword evidence="8 11" id="KW-0496">Mitochondrion</keyword>
<evidence type="ECO:0000256" key="5">
    <source>
        <dbReference type="ARBA" id="ARBA00022967"/>
    </source>
</evidence>
<dbReference type="InterPro" id="IPR000298">
    <property type="entry name" value="Cyt_c_oxidase-like_su3"/>
</dbReference>
<comment type="subcellular location">
    <subcellularLocation>
        <location evidence="1">Membrane</location>
        <topology evidence="1">Multi-pass membrane protein</topology>
    </subcellularLocation>
</comment>
<dbReference type="PANTHER" id="PTHR11403">
    <property type="entry name" value="CYTOCHROME C OXIDASE SUBUNIT III"/>
    <property type="match status" value="1"/>
</dbReference>
<dbReference type="SUPFAM" id="SSF81452">
    <property type="entry name" value="Cytochrome c oxidase subunit III-like"/>
    <property type="match status" value="1"/>
</dbReference>
<feature type="transmembrane region" description="Helical" evidence="9">
    <location>
        <begin position="161"/>
        <end position="178"/>
    </location>
</feature>
<protein>
    <recommendedName>
        <fullName evidence="3 8">Cytochrome c oxidase subunit 3</fullName>
    </recommendedName>
</protein>
<feature type="transmembrane region" description="Helical" evidence="9">
    <location>
        <begin position="12"/>
        <end position="33"/>
    </location>
</feature>
<evidence type="ECO:0000256" key="4">
    <source>
        <dbReference type="ARBA" id="ARBA00022692"/>
    </source>
</evidence>
<evidence type="ECO:0000256" key="9">
    <source>
        <dbReference type="SAM" id="Phobius"/>
    </source>
</evidence>
<dbReference type="GO" id="GO:0006123">
    <property type="term" value="P:mitochondrial electron transport, cytochrome c to oxygen"/>
    <property type="evidence" value="ECO:0007669"/>
    <property type="project" value="TreeGrafter"/>
</dbReference>
<keyword evidence="6 9" id="KW-1133">Transmembrane helix</keyword>
<evidence type="ECO:0000313" key="11">
    <source>
        <dbReference type="EMBL" id="AZL93430.1"/>
    </source>
</evidence>
<accession>A0A3S8V177</accession>
<sequence>MKNMFHPFHLVTWSPWPFLISISLMNIMMSMILKMNFNLSIYMWMSMTTLLLCSYQWWRDVIRESTFQGFHNKYITLHLNKGMLMFIISEILFFFSFFWSFFHMMLSPSINIGSNWPPKSINIFNPFNIPLLNTIILLSSGMFITWSHYSIMNNNFNKSLLSIKSTILLGLIFTFFQYTEYKNSMYSINDSSFGTTFFITTGFHGIHVIIGTFFIIISFKRLKSTHFSFNHHFGFEASAWYWHFVDVIWLFLFTFMYWWPF</sequence>
<dbReference type="GO" id="GO:0005739">
    <property type="term" value="C:mitochondrion"/>
    <property type="evidence" value="ECO:0007669"/>
    <property type="project" value="TreeGrafter"/>
</dbReference>
<feature type="domain" description="Heme-copper oxidase subunit III family profile" evidence="10">
    <location>
        <begin position="4"/>
        <end position="261"/>
    </location>
</feature>
<proteinExistence type="inferred from homology"/>
<dbReference type="GO" id="GO:0004129">
    <property type="term" value="F:cytochrome-c oxidase activity"/>
    <property type="evidence" value="ECO:0007669"/>
    <property type="project" value="InterPro"/>
</dbReference>
<feature type="transmembrane region" description="Helical" evidence="9">
    <location>
        <begin position="240"/>
        <end position="259"/>
    </location>
</feature>
<evidence type="ECO:0000256" key="2">
    <source>
        <dbReference type="ARBA" id="ARBA00010581"/>
    </source>
</evidence>
<geneLocation type="mitochondrion" evidence="11"/>
<dbReference type="PANTHER" id="PTHR11403:SF7">
    <property type="entry name" value="CYTOCHROME C OXIDASE SUBUNIT 3"/>
    <property type="match status" value="1"/>
</dbReference>
<evidence type="ECO:0000259" key="10">
    <source>
        <dbReference type="PROSITE" id="PS50253"/>
    </source>
</evidence>
<dbReference type="PROSITE" id="PS50253">
    <property type="entry name" value="COX3"/>
    <property type="match status" value="1"/>
</dbReference>
<dbReference type="InterPro" id="IPR013833">
    <property type="entry name" value="Cyt_c_oxidase_su3_a-hlx"/>
</dbReference>
<dbReference type="Pfam" id="PF00510">
    <property type="entry name" value="COX3"/>
    <property type="match status" value="1"/>
</dbReference>
<dbReference type="InterPro" id="IPR033945">
    <property type="entry name" value="Cyt_c_oxase_su3_dom"/>
</dbReference>
<keyword evidence="7 9" id="KW-0472">Membrane</keyword>
<feature type="transmembrane region" description="Helical" evidence="9">
    <location>
        <begin position="127"/>
        <end position="149"/>
    </location>
</feature>
<name>A0A3S8V177_9HYME</name>
<organism evidence="11">
    <name type="scientific">Platygaster sp. ZJUH_2016029</name>
    <dbReference type="NCBI Taxonomy" id="2496284"/>
    <lineage>
        <taxon>Eukaryota</taxon>
        <taxon>Metazoa</taxon>
        <taxon>Ecdysozoa</taxon>
        <taxon>Arthropoda</taxon>
        <taxon>Hexapoda</taxon>
        <taxon>Insecta</taxon>
        <taxon>Pterygota</taxon>
        <taxon>Neoptera</taxon>
        <taxon>Endopterygota</taxon>
        <taxon>Hymenoptera</taxon>
        <taxon>Apocrita</taxon>
        <taxon>Proctotrupomorpha</taxon>
        <taxon>Platygastroidea</taxon>
        <taxon>Platygastridae</taxon>
        <taxon>Platygastrinae</taxon>
        <taxon>Platygaster</taxon>
    </lineage>
</organism>
<gene>
    <name evidence="11" type="primary">cox3</name>
</gene>
<dbReference type="EMBL" id="MG923510">
    <property type="protein sequence ID" value="AZL93430.1"/>
    <property type="molecule type" value="Genomic_DNA"/>
</dbReference>
<dbReference type="GO" id="GO:0016020">
    <property type="term" value="C:membrane"/>
    <property type="evidence" value="ECO:0007669"/>
    <property type="project" value="UniProtKB-SubCell"/>
</dbReference>
<comment type="similarity">
    <text evidence="2 8">Belongs to the cytochrome c oxidase subunit 3 family.</text>
</comment>
<evidence type="ECO:0000256" key="7">
    <source>
        <dbReference type="ARBA" id="ARBA00023136"/>
    </source>
</evidence>
<evidence type="ECO:0000256" key="3">
    <source>
        <dbReference type="ARBA" id="ARBA00015944"/>
    </source>
</evidence>
<feature type="transmembrane region" description="Helical" evidence="9">
    <location>
        <begin position="83"/>
        <end position="107"/>
    </location>
</feature>
<dbReference type="InterPro" id="IPR024791">
    <property type="entry name" value="Cyt_c/ubiquinol_Oxase_su3"/>
</dbReference>
<dbReference type="InterPro" id="IPR035973">
    <property type="entry name" value="Cyt_c_oxidase_su3-like_sf"/>
</dbReference>